<feature type="compositionally biased region" description="Polar residues" evidence="1">
    <location>
        <begin position="429"/>
        <end position="441"/>
    </location>
</feature>
<keyword evidence="2" id="KW-1133">Transmembrane helix</keyword>
<name>A0A1J9R9H8_9EURO</name>
<feature type="compositionally biased region" description="Basic and acidic residues" evidence="1">
    <location>
        <begin position="376"/>
        <end position="393"/>
    </location>
</feature>
<protein>
    <submittedName>
        <fullName evidence="3">Uncharacterized protein</fullName>
    </submittedName>
</protein>
<organism evidence="3 4">
    <name type="scientific">Blastomyces percursus</name>
    <dbReference type="NCBI Taxonomy" id="1658174"/>
    <lineage>
        <taxon>Eukaryota</taxon>
        <taxon>Fungi</taxon>
        <taxon>Dikarya</taxon>
        <taxon>Ascomycota</taxon>
        <taxon>Pezizomycotina</taxon>
        <taxon>Eurotiomycetes</taxon>
        <taxon>Eurotiomycetidae</taxon>
        <taxon>Onygenales</taxon>
        <taxon>Ajellomycetaceae</taxon>
        <taxon>Blastomyces</taxon>
    </lineage>
</organism>
<evidence type="ECO:0000256" key="1">
    <source>
        <dbReference type="SAM" id="MobiDB-lite"/>
    </source>
</evidence>
<dbReference type="AlphaFoldDB" id="A0A1J9R9H8"/>
<feature type="region of interest" description="Disordered" evidence="1">
    <location>
        <begin position="40"/>
        <end position="105"/>
    </location>
</feature>
<evidence type="ECO:0000313" key="4">
    <source>
        <dbReference type="Proteomes" id="UP000242791"/>
    </source>
</evidence>
<feature type="compositionally biased region" description="Low complexity" evidence="1">
    <location>
        <begin position="408"/>
        <end position="428"/>
    </location>
</feature>
<gene>
    <name evidence="3" type="ORF">ACJ73_03443</name>
</gene>
<evidence type="ECO:0000256" key="2">
    <source>
        <dbReference type="SAM" id="Phobius"/>
    </source>
</evidence>
<dbReference type="Proteomes" id="UP000242791">
    <property type="component" value="Unassembled WGS sequence"/>
</dbReference>
<feature type="transmembrane region" description="Helical" evidence="2">
    <location>
        <begin position="301"/>
        <end position="323"/>
    </location>
</feature>
<sequence>MAAQYINYIKAKAHLSKAPKAPAPEPVLTSDDEAFLQRVTSQAEGVGRDPQIALMDGAQHVPLPQSPLEDSTTKGSPEADDGGLKRSLSETSKGKGKKKSPWGWIAQGMDKRKKKHTAAGLANIAENIKPSRTKTEEFSPDEVKKEQDDLTEILERLNLSAVNNRVFSISDETQGILKTFNFILKDLINGVPTAYNDLESLLTNEDGQLQKSFDHLPGFLQKLIEQLPDKVTEKFAPEFLAMAAEKAGKSGISLEEATKTAEKAKLMGLKIPSLKELVGKPAAIAGMLRSIVGFLQARFPALMGMNVLMSLALFILLFALWYCHKRGREVRLEKEKLKAGEQSATITNEGTTPDKDDNASKAQTTATAATSAAEQGRGDTDEGEDRAGVRETQDDAQQAALLPPEPVAPTAVPTTTTTTAAATTNTTVDNVSSSSPASEAENQTRRRPKIVQPYPGT</sequence>
<keyword evidence="4" id="KW-1185">Reference proteome</keyword>
<dbReference type="VEuPathDB" id="FungiDB:ACJ73_03443"/>
<keyword evidence="2" id="KW-0812">Transmembrane</keyword>
<feature type="region of interest" description="Disordered" evidence="1">
    <location>
        <begin position="334"/>
        <end position="457"/>
    </location>
</feature>
<feature type="compositionally biased region" description="Polar residues" evidence="1">
    <location>
        <begin position="342"/>
        <end position="351"/>
    </location>
</feature>
<comment type="caution">
    <text evidence="3">The sequence shown here is derived from an EMBL/GenBank/DDBJ whole genome shotgun (WGS) entry which is preliminary data.</text>
</comment>
<evidence type="ECO:0000313" key="3">
    <source>
        <dbReference type="EMBL" id="OJD25183.1"/>
    </source>
</evidence>
<feature type="compositionally biased region" description="Low complexity" evidence="1">
    <location>
        <begin position="360"/>
        <end position="373"/>
    </location>
</feature>
<accession>A0A1J9R9H8</accession>
<reference evidence="3 4" key="1">
    <citation type="submission" date="2015-08" db="EMBL/GenBank/DDBJ databases">
        <title>Emmonsia species relationships and genome sequence.</title>
        <authorList>
            <person name="Cuomo C.A."/>
            <person name="Schwartz I.S."/>
            <person name="Kenyon C."/>
            <person name="De Hoog G.S."/>
            <person name="Govender N.P."/>
            <person name="Botha A."/>
            <person name="Moreno L."/>
            <person name="De Vries M."/>
            <person name="Munoz J.F."/>
            <person name="Stielow J.B."/>
        </authorList>
    </citation>
    <scope>NUCLEOTIDE SEQUENCE [LARGE SCALE GENOMIC DNA]</scope>
    <source>
        <strain evidence="3 4">EI222</strain>
    </source>
</reference>
<dbReference type="OrthoDB" id="5398191at2759"/>
<keyword evidence="2" id="KW-0472">Membrane</keyword>
<dbReference type="EMBL" id="LGTZ01000417">
    <property type="protein sequence ID" value="OJD25183.1"/>
    <property type="molecule type" value="Genomic_DNA"/>
</dbReference>
<proteinExistence type="predicted"/>